<proteinExistence type="predicted"/>
<dbReference type="SUPFAM" id="SSF55874">
    <property type="entry name" value="ATPase domain of HSP90 chaperone/DNA topoisomerase II/histidine kinase"/>
    <property type="match status" value="1"/>
</dbReference>
<dbReference type="Pfam" id="PF07228">
    <property type="entry name" value="SpoIIE"/>
    <property type="match status" value="1"/>
</dbReference>
<dbReference type="Gene3D" id="3.60.40.10">
    <property type="entry name" value="PPM-type phosphatase domain"/>
    <property type="match status" value="1"/>
</dbReference>
<reference evidence="2" key="1">
    <citation type="journal article" date="2020" name="mSystems">
        <title>Genome- and Community-Level Interaction Insights into Carbon Utilization and Element Cycling Functions of Hydrothermarchaeota in Hydrothermal Sediment.</title>
        <authorList>
            <person name="Zhou Z."/>
            <person name="Liu Y."/>
            <person name="Xu W."/>
            <person name="Pan J."/>
            <person name="Luo Z.H."/>
            <person name="Li M."/>
        </authorList>
    </citation>
    <scope>NUCLEOTIDE SEQUENCE [LARGE SCALE GENOMIC DNA]</scope>
    <source>
        <strain evidence="2">SpSt-82</strain>
    </source>
</reference>
<evidence type="ECO:0000313" key="2">
    <source>
        <dbReference type="EMBL" id="HGY40120.1"/>
    </source>
</evidence>
<dbReference type="EMBL" id="DTIY01000076">
    <property type="protein sequence ID" value="HGY40120.1"/>
    <property type="molecule type" value="Genomic_DNA"/>
</dbReference>
<dbReference type="Gene3D" id="3.30.565.10">
    <property type="entry name" value="Histidine kinase-like ATPase, C-terminal domain"/>
    <property type="match status" value="1"/>
</dbReference>
<evidence type="ECO:0000259" key="1">
    <source>
        <dbReference type="SMART" id="SM00331"/>
    </source>
</evidence>
<protein>
    <recommendedName>
        <fullName evidence="1">PPM-type phosphatase domain-containing protein</fullName>
    </recommendedName>
</protein>
<feature type="domain" description="PPM-type phosphatase" evidence="1">
    <location>
        <begin position="141"/>
        <end position="327"/>
    </location>
</feature>
<dbReference type="InterPro" id="IPR036457">
    <property type="entry name" value="PPM-type-like_dom_sf"/>
</dbReference>
<comment type="caution">
    <text evidence="2">The sequence shown here is derived from an EMBL/GenBank/DDBJ whole genome shotgun (WGS) entry which is preliminary data.</text>
</comment>
<dbReference type="SUPFAM" id="SSF81606">
    <property type="entry name" value="PP2C-like"/>
    <property type="match status" value="1"/>
</dbReference>
<accession>A0A7V4TL49</accession>
<dbReference type="PANTHER" id="PTHR35801">
    <property type="entry name" value="PHOSPHOSERINE PHOSPHATASE RSBX"/>
    <property type="match status" value="1"/>
</dbReference>
<name>A0A7V4TL49_9BACT</name>
<dbReference type="InterPro" id="IPR036890">
    <property type="entry name" value="HATPase_C_sf"/>
</dbReference>
<dbReference type="InterPro" id="IPR039248">
    <property type="entry name" value="Ptase_RsbX"/>
</dbReference>
<organism evidence="2">
    <name type="scientific">Candidatus Caldatribacterium saccharofermentans</name>
    <dbReference type="NCBI Taxonomy" id="1454753"/>
    <lineage>
        <taxon>Bacteria</taxon>
        <taxon>Pseudomonadati</taxon>
        <taxon>Atribacterota</taxon>
        <taxon>Atribacteria</taxon>
        <taxon>Atribacterales</taxon>
        <taxon>Candidatus Caldatribacteriaceae</taxon>
        <taxon>Candidatus Caldatribacterium</taxon>
    </lineage>
</organism>
<dbReference type="PANTHER" id="PTHR35801:SF1">
    <property type="entry name" value="PHOSPHOSERINE PHOSPHATASE RSBX"/>
    <property type="match status" value="1"/>
</dbReference>
<sequence length="331" mass="37753">MLRLNQKRGKGQLFELRNDRDVSECILSLKVFSPLDGLIAEHYLRKHLKDSRVLSRAVAVVRELVTNIGKYAEQGSIEVFQKPGFLEVVAWSQGRKEAQAGLGLGLEIVRKNAREVTFEERKETQSFTVTARIPFSPPVWSIGTFVRPHVREDVGGDVCLWREEGERLRVLVADVLGHGERAFEVAQKIRSFFGEDTSEDLLASYERLRELLQMTRGCALFLGLLERKYMRYFLVGNVRAWLNRGDGFKFLPARPGVVGRLELPPKLWEESLLPGSRLIVCTDGVERRFHPHFFPWTIGLSPERVARKIGEHFSRREDDVCVLVVEGPGDV</sequence>
<gene>
    <name evidence="2" type="ORF">ENW11_09990</name>
</gene>
<dbReference type="AlphaFoldDB" id="A0A7V4TL49"/>
<dbReference type="SMART" id="SM00331">
    <property type="entry name" value="PP2C_SIG"/>
    <property type="match status" value="1"/>
</dbReference>
<dbReference type="InterPro" id="IPR001932">
    <property type="entry name" value="PPM-type_phosphatase-like_dom"/>
</dbReference>